<dbReference type="RefSeq" id="WP_094661505.1">
    <property type="nucleotide sequence ID" value="NZ_MWWR01000023.1"/>
</dbReference>
<feature type="transmembrane region" description="Helical" evidence="7">
    <location>
        <begin position="417"/>
        <end position="438"/>
    </location>
</feature>
<keyword evidence="10" id="KW-1185">Reference proteome</keyword>
<evidence type="ECO:0000256" key="7">
    <source>
        <dbReference type="SAM" id="Phobius"/>
    </source>
</evidence>
<dbReference type="PANTHER" id="PTHR42718:SF9">
    <property type="entry name" value="MAJOR FACILITATOR SUPERFAMILY MULTIDRUG TRANSPORTER MFSC"/>
    <property type="match status" value="1"/>
</dbReference>
<feature type="transmembrane region" description="Helical" evidence="7">
    <location>
        <begin position="154"/>
        <end position="171"/>
    </location>
</feature>
<feature type="transmembrane region" description="Helical" evidence="7">
    <location>
        <begin position="251"/>
        <end position="270"/>
    </location>
</feature>
<accession>A0A261EQ96</accession>
<feature type="transmembrane region" description="Helical" evidence="7">
    <location>
        <begin position="98"/>
        <end position="118"/>
    </location>
</feature>
<feature type="transmembrane region" description="Helical" evidence="7">
    <location>
        <begin position="458"/>
        <end position="476"/>
    </location>
</feature>
<feature type="transmembrane region" description="Helical" evidence="7">
    <location>
        <begin position="323"/>
        <end position="342"/>
    </location>
</feature>
<feature type="transmembrane region" description="Helical" evidence="7">
    <location>
        <begin position="71"/>
        <end position="91"/>
    </location>
</feature>
<evidence type="ECO:0000313" key="9">
    <source>
        <dbReference type="EMBL" id="OZG49029.1"/>
    </source>
</evidence>
<dbReference type="InterPro" id="IPR011701">
    <property type="entry name" value="MFS"/>
</dbReference>
<feature type="region of interest" description="Disordered" evidence="6">
    <location>
        <begin position="1"/>
        <end position="23"/>
    </location>
</feature>
<keyword evidence="5 7" id="KW-0472">Membrane</keyword>
<feature type="transmembrane region" description="Helical" evidence="7">
    <location>
        <begin position="354"/>
        <end position="372"/>
    </location>
</feature>
<feature type="transmembrane region" description="Helical" evidence="7">
    <location>
        <begin position="219"/>
        <end position="239"/>
    </location>
</feature>
<feature type="transmembrane region" description="Helical" evidence="7">
    <location>
        <begin position="183"/>
        <end position="207"/>
    </location>
</feature>
<evidence type="ECO:0000256" key="1">
    <source>
        <dbReference type="ARBA" id="ARBA00004651"/>
    </source>
</evidence>
<proteinExistence type="predicted"/>
<evidence type="ECO:0000313" key="10">
    <source>
        <dbReference type="Proteomes" id="UP000216725"/>
    </source>
</evidence>
<dbReference type="EMBL" id="MWWR01000023">
    <property type="protein sequence ID" value="OZG49029.1"/>
    <property type="molecule type" value="Genomic_DNA"/>
</dbReference>
<comment type="subcellular location">
    <subcellularLocation>
        <location evidence="1">Cell membrane</location>
        <topology evidence="1">Multi-pass membrane protein</topology>
    </subcellularLocation>
</comment>
<evidence type="ECO:0000256" key="2">
    <source>
        <dbReference type="ARBA" id="ARBA00022448"/>
    </source>
</evidence>
<feature type="domain" description="Major facilitator superfamily (MFS) profile" evidence="8">
    <location>
        <begin position="33"/>
        <end position="482"/>
    </location>
</feature>
<keyword evidence="3 7" id="KW-0812">Transmembrane</keyword>
<dbReference type="GO" id="GO:0005886">
    <property type="term" value="C:plasma membrane"/>
    <property type="evidence" value="ECO:0007669"/>
    <property type="project" value="UniProtKB-SubCell"/>
</dbReference>
<dbReference type="Gene3D" id="1.20.1250.20">
    <property type="entry name" value="MFS general substrate transporter like domains"/>
    <property type="match status" value="1"/>
</dbReference>
<dbReference type="InterPro" id="IPR036259">
    <property type="entry name" value="MFS_trans_sf"/>
</dbReference>
<dbReference type="SUPFAM" id="SSF103473">
    <property type="entry name" value="MFS general substrate transporter"/>
    <property type="match status" value="1"/>
</dbReference>
<evidence type="ECO:0000256" key="5">
    <source>
        <dbReference type="ARBA" id="ARBA00023136"/>
    </source>
</evidence>
<sequence>MPSTEPSASHYATSSAPASSSAPAHVPWRTKCAIVSIGLLTFVGILTETSMNVTFPTLIGELGVSLATVQWLTTGYLLLVTIVMSTTAWVLKRFAPRALFLFALAASAIGVGLCLVAPSFPLLLVGRMVQACATGIATPLMYQLIFMRVPLRRIGSYVGFASIIISLAPALGPTYGGIMTSVWSWRAIFVGVLPVLVVVAVLGAISVRGEAPGVGDRRFDIIGVALLAALFTMVLLAFSAAGRGGWGAPTFWIDLAVCVLVCAALAWHAAHGSRRVFDYSILRIRMIRLRLFGYFGLQFTNIGLSFVLPLFVQNVFGATAMQAGLMLLPGALLGAVASPIAGRMYDRRGARRPLLVSISLVIVALALFLGLVPSLTVALVGVLYTMLRLGFNIGFGVTMSDASAQVPPRLKSDQNSLFSMMQQFAGSFGTAVMSAVISARMLGASTVDATVTGSRVDFAILLVLGACMLATIVVSFRAARARAAATGTGASGAADAGRRTR</sequence>
<dbReference type="PROSITE" id="PS50850">
    <property type="entry name" value="MFS"/>
    <property type="match status" value="1"/>
</dbReference>
<dbReference type="Pfam" id="PF07690">
    <property type="entry name" value="MFS_1"/>
    <property type="match status" value="1"/>
</dbReference>
<evidence type="ECO:0000256" key="4">
    <source>
        <dbReference type="ARBA" id="ARBA00022989"/>
    </source>
</evidence>
<dbReference type="OrthoDB" id="9812221at2"/>
<evidence type="ECO:0000259" key="8">
    <source>
        <dbReference type="PROSITE" id="PS50850"/>
    </source>
</evidence>
<keyword evidence="4 7" id="KW-1133">Transmembrane helix</keyword>
<dbReference type="GO" id="GO:0022857">
    <property type="term" value="F:transmembrane transporter activity"/>
    <property type="evidence" value="ECO:0007669"/>
    <property type="project" value="InterPro"/>
</dbReference>
<feature type="transmembrane region" description="Helical" evidence="7">
    <location>
        <begin position="32"/>
        <end position="51"/>
    </location>
</feature>
<dbReference type="AlphaFoldDB" id="A0A261EQ96"/>
<feature type="transmembrane region" description="Helical" evidence="7">
    <location>
        <begin position="291"/>
        <end position="311"/>
    </location>
</feature>
<evidence type="ECO:0000256" key="6">
    <source>
        <dbReference type="SAM" id="MobiDB-lite"/>
    </source>
</evidence>
<dbReference type="Gene3D" id="1.20.1720.10">
    <property type="entry name" value="Multidrug resistance protein D"/>
    <property type="match status" value="1"/>
</dbReference>
<reference evidence="9 10" key="1">
    <citation type="journal article" date="2017" name="BMC Genomics">
        <title>Comparative genomic and phylogenomic analyses of the Bifidobacteriaceae family.</title>
        <authorList>
            <person name="Lugli G.A."/>
            <person name="Milani C."/>
            <person name="Turroni F."/>
            <person name="Duranti S."/>
            <person name="Mancabelli L."/>
            <person name="Mangifesta M."/>
            <person name="Ferrario C."/>
            <person name="Modesto M."/>
            <person name="Mattarelli P."/>
            <person name="Jiri K."/>
            <person name="van Sinderen D."/>
            <person name="Ventura M."/>
        </authorList>
    </citation>
    <scope>NUCLEOTIDE SEQUENCE [LARGE SCALE GENOMIC DNA]</scope>
    <source>
        <strain evidence="9 10">DSM 24742</strain>
    </source>
</reference>
<comment type="caution">
    <text evidence="9">The sequence shown here is derived from an EMBL/GenBank/DDBJ whole genome shotgun (WGS) entry which is preliminary data.</text>
</comment>
<dbReference type="PANTHER" id="PTHR42718">
    <property type="entry name" value="MAJOR FACILITATOR SUPERFAMILY MULTIDRUG TRANSPORTER MFSC"/>
    <property type="match status" value="1"/>
</dbReference>
<evidence type="ECO:0000256" key="3">
    <source>
        <dbReference type="ARBA" id="ARBA00022692"/>
    </source>
</evidence>
<dbReference type="InterPro" id="IPR020846">
    <property type="entry name" value="MFS_dom"/>
</dbReference>
<feature type="transmembrane region" description="Helical" evidence="7">
    <location>
        <begin position="378"/>
        <end position="397"/>
    </location>
</feature>
<name>A0A261EQ96_9BIFI</name>
<organism evidence="9 10">
    <name type="scientific">Pseudoscardovia radai</name>
    <dbReference type="NCBI Taxonomy" id="987066"/>
    <lineage>
        <taxon>Bacteria</taxon>
        <taxon>Bacillati</taxon>
        <taxon>Actinomycetota</taxon>
        <taxon>Actinomycetes</taxon>
        <taxon>Bifidobacteriales</taxon>
        <taxon>Bifidobacteriaceae</taxon>
        <taxon>Pseudoscardovia</taxon>
    </lineage>
</organism>
<feature type="transmembrane region" description="Helical" evidence="7">
    <location>
        <begin position="124"/>
        <end position="142"/>
    </location>
</feature>
<keyword evidence="2" id="KW-0813">Transport</keyword>
<gene>
    <name evidence="9" type="ORF">PSRA_1714</name>
</gene>
<protein>
    <submittedName>
        <fullName evidence="9">Transport protein, major facilitator superfamily (MFS), C-terminal domain</fullName>
    </submittedName>
</protein>
<dbReference type="Proteomes" id="UP000216725">
    <property type="component" value="Unassembled WGS sequence"/>
</dbReference>